<dbReference type="InterPro" id="IPR039515">
    <property type="entry name" value="NOT4_mRING-HC-C4C4"/>
</dbReference>
<comment type="caution">
    <text evidence="4">The sequence shown here is derived from an EMBL/GenBank/DDBJ whole genome shotgun (WGS) entry which is preliminary data.</text>
</comment>
<feature type="compositionally biased region" description="Gly residues" evidence="2">
    <location>
        <begin position="673"/>
        <end position="687"/>
    </location>
</feature>
<feature type="region of interest" description="Disordered" evidence="2">
    <location>
        <begin position="337"/>
        <end position="454"/>
    </location>
</feature>
<feature type="compositionally biased region" description="Low complexity" evidence="2">
    <location>
        <begin position="419"/>
        <end position="445"/>
    </location>
</feature>
<feature type="domain" description="RING-type" evidence="3">
    <location>
        <begin position="6"/>
        <end position="48"/>
    </location>
</feature>
<dbReference type="InterPro" id="IPR039780">
    <property type="entry name" value="Mot2"/>
</dbReference>
<feature type="compositionally biased region" description="Acidic residues" evidence="2">
    <location>
        <begin position="557"/>
        <end position="573"/>
    </location>
</feature>
<dbReference type="GO" id="GO:0003676">
    <property type="term" value="F:nucleic acid binding"/>
    <property type="evidence" value="ECO:0007669"/>
    <property type="project" value="InterPro"/>
</dbReference>
<proteinExistence type="predicted"/>
<dbReference type="AlphaFoldDB" id="A0A427YSD4"/>
<dbReference type="InterPro" id="IPR013083">
    <property type="entry name" value="Znf_RING/FYVE/PHD"/>
</dbReference>
<reference evidence="4 5" key="1">
    <citation type="submission" date="2018-11" db="EMBL/GenBank/DDBJ databases">
        <title>Genome sequence of Saitozyma podzolica DSM 27192.</title>
        <authorList>
            <person name="Aliyu H."/>
            <person name="Gorte O."/>
            <person name="Ochsenreither K."/>
        </authorList>
    </citation>
    <scope>NUCLEOTIDE SEQUENCE [LARGE SCALE GENOMIC DNA]</scope>
    <source>
        <strain evidence="4 5">DSM 27192</strain>
    </source>
</reference>
<dbReference type="PANTHER" id="PTHR12603">
    <property type="entry name" value="CCR4-NOT TRANSCRIPTION COMPLEX RELATED"/>
    <property type="match status" value="1"/>
</dbReference>
<keyword evidence="1" id="KW-0863">Zinc-finger</keyword>
<evidence type="ECO:0000313" key="5">
    <source>
        <dbReference type="Proteomes" id="UP000279259"/>
    </source>
</evidence>
<feature type="compositionally biased region" description="Gly residues" evidence="2">
    <location>
        <begin position="773"/>
        <end position="783"/>
    </location>
</feature>
<feature type="region of interest" description="Disordered" evidence="2">
    <location>
        <begin position="265"/>
        <end position="303"/>
    </location>
</feature>
<dbReference type="InterPro" id="IPR012677">
    <property type="entry name" value="Nucleotide-bd_a/b_plait_sf"/>
</dbReference>
<evidence type="ECO:0000313" key="4">
    <source>
        <dbReference type="EMBL" id="RSH94044.1"/>
    </source>
</evidence>
<evidence type="ECO:0000256" key="1">
    <source>
        <dbReference type="PROSITE-ProRule" id="PRU00175"/>
    </source>
</evidence>
<organism evidence="4 5">
    <name type="scientific">Saitozyma podzolica</name>
    <dbReference type="NCBI Taxonomy" id="1890683"/>
    <lineage>
        <taxon>Eukaryota</taxon>
        <taxon>Fungi</taxon>
        <taxon>Dikarya</taxon>
        <taxon>Basidiomycota</taxon>
        <taxon>Agaricomycotina</taxon>
        <taxon>Tremellomycetes</taxon>
        <taxon>Tremellales</taxon>
        <taxon>Trimorphomycetaceae</taxon>
        <taxon>Saitozyma</taxon>
    </lineage>
</organism>
<feature type="compositionally biased region" description="Polar residues" evidence="2">
    <location>
        <begin position="793"/>
        <end position="805"/>
    </location>
</feature>
<dbReference type="GO" id="GO:0008270">
    <property type="term" value="F:zinc ion binding"/>
    <property type="evidence" value="ECO:0007669"/>
    <property type="project" value="UniProtKB-KW"/>
</dbReference>
<dbReference type="GO" id="GO:0016567">
    <property type="term" value="P:protein ubiquitination"/>
    <property type="evidence" value="ECO:0007669"/>
    <property type="project" value="TreeGrafter"/>
</dbReference>
<evidence type="ECO:0000259" key="3">
    <source>
        <dbReference type="PROSITE" id="PS50089"/>
    </source>
</evidence>
<dbReference type="OrthoDB" id="1923159at2759"/>
<dbReference type="SUPFAM" id="SSF57850">
    <property type="entry name" value="RING/U-box"/>
    <property type="match status" value="1"/>
</dbReference>
<dbReference type="Gene3D" id="3.30.70.330">
    <property type="match status" value="1"/>
</dbReference>
<accession>A0A427YSD4</accession>
<dbReference type="STRING" id="1890683.A0A427YSD4"/>
<dbReference type="CDD" id="cd16618">
    <property type="entry name" value="mRING-HC-C4C4_CNOT4"/>
    <property type="match status" value="1"/>
</dbReference>
<keyword evidence="5" id="KW-1185">Reference proteome</keyword>
<dbReference type="Gene3D" id="3.30.40.10">
    <property type="entry name" value="Zinc/RING finger domain, C3HC4 (zinc finger)"/>
    <property type="match status" value="1"/>
</dbReference>
<name>A0A427YSD4_9TREE</name>
<feature type="compositionally biased region" description="Gly residues" evidence="2">
    <location>
        <begin position="618"/>
        <end position="629"/>
    </location>
</feature>
<dbReference type="Pfam" id="PF14570">
    <property type="entry name" value="zf-RING_4"/>
    <property type="match status" value="1"/>
</dbReference>
<dbReference type="InterPro" id="IPR001841">
    <property type="entry name" value="Znf_RING"/>
</dbReference>
<feature type="compositionally biased region" description="Low complexity" evidence="2">
    <location>
        <begin position="752"/>
        <end position="763"/>
    </location>
</feature>
<feature type="compositionally biased region" description="Low complexity" evidence="2">
    <location>
        <begin position="351"/>
        <end position="365"/>
    </location>
</feature>
<keyword evidence="1" id="KW-0862">Zinc</keyword>
<dbReference type="Proteomes" id="UP000279259">
    <property type="component" value="Unassembled WGS sequence"/>
</dbReference>
<feature type="region of interest" description="Disordered" evidence="2">
    <location>
        <begin position="537"/>
        <end position="813"/>
    </location>
</feature>
<dbReference type="SMART" id="SM00361">
    <property type="entry name" value="RRM_1"/>
    <property type="match status" value="1"/>
</dbReference>
<keyword evidence="1" id="KW-0479">Metal-binding</keyword>
<dbReference type="PANTHER" id="PTHR12603:SF0">
    <property type="entry name" value="CCR4-NOT TRANSCRIPTION COMPLEX SUBUNIT 4"/>
    <property type="match status" value="1"/>
</dbReference>
<dbReference type="InterPro" id="IPR003954">
    <property type="entry name" value="RRM_euk-type"/>
</dbReference>
<dbReference type="GO" id="GO:0030014">
    <property type="term" value="C:CCR4-NOT complex"/>
    <property type="evidence" value="ECO:0007669"/>
    <property type="project" value="InterPro"/>
</dbReference>
<sequence length="813" mass="86173">MDDPDCILCAEPLDLSDLNFKPCQCGMQICQFCYNKLLGTDPRCPGCRRPYDAKAVVFQPVDWEEVKRAKEKKTRRAKTIKQLESVGRRHLLGVRVVMKNTVYVVGMKLPAPADEAIPILRSNEYFGQYGKISRLYLRDRTAISSSSVQTLTPDNPSTSTGIYIVYVRREDAARAISALDGFPAPQGPPGTVLRATYGTTRYCEAFLRGAKCDNSNCQNLHEWGGESDCFTKEDMETALLRPQEYDARLKQTQIVAAPSLTIKAAWPKPSGEEPIGSTGLPSSANWGKNIGAGRTPARGSTPAARTIKSTLIPLNIKNSAAFPLPTPSPIPITLAKEKRKTATAMSRGKSSDSAQSGTTSSAQASPKKKSSYLPNVVATASASADSGPVGPPPGLSTATGSAGEPSRPRHLPTPAQSNGEALAESTSAESEAGPSTASPAPQTPARLNDLPPPLTSEPIILHSPYEEPRIAYFPASDPGFAFVLDIDESELARHQAAAGGYQPSPFSKTLLGLAELGVLAPEIPQLSSPPPGLHGFSGSFQPFDATMDADQLNGGDGDGDGDAASDDREEGDLDGPRTTSRFEFARQGSMSRGQSPFAVRRSGEDPAGARSGWIGAMPGQGGQILGDGSGMSAAQLGSFVGSYDSPSTEPSWPAESSYGASPSFSRHMQMPGQGQGQGQSQGQGQGQGQMRDEREGRMFGFSGKGRVVDQDDFDPNPLQYAQHNPSRGRGVFPDDDRPHHSHSPSNLYNPNGPQQQQQLGTPTRPGPGPGPGLGPGLGGLGPGGPGPFPDARTLQQYHQLRTGSPTPAGWRRY</sequence>
<protein>
    <submittedName>
        <fullName evidence="4">Transcriptional repressor proteinral negative regulator of transcription subunit 4</fullName>
    </submittedName>
</protein>
<dbReference type="EMBL" id="RSCD01000003">
    <property type="protein sequence ID" value="RSH94044.1"/>
    <property type="molecule type" value="Genomic_DNA"/>
</dbReference>
<gene>
    <name evidence="4" type="primary">NOT4</name>
    <name evidence="4" type="ORF">EHS25_006698</name>
</gene>
<evidence type="ECO:0000256" key="2">
    <source>
        <dbReference type="SAM" id="MobiDB-lite"/>
    </source>
</evidence>
<dbReference type="PROSITE" id="PS50089">
    <property type="entry name" value="ZF_RING_2"/>
    <property type="match status" value="1"/>
</dbReference>
<dbReference type="GO" id="GO:0004842">
    <property type="term" value="F:ubiquitin-protein transferase activity"/>
    <property type="evidence" value="ECO:0007669"/>
    <property type="project" value="InterPro"/>
</dbReference>